<name>A0AAN9PMF5_CLITE</name>
<gene>
    <name evidence="1" type="ORF">RJT34_14192</name>
</gene>
<protein>
    <submittedName>
        <fullName evidence="1">Uncharacterized protein</fullName>
    </submittedName>
</protein>
<reference evidence="1 2" key="1">
    <citation type="submission" date="2024-01" db="EMBL/GenBank/DDBJ databases">
        <title>The genomes of 5 underutilized Papilionoideae crops provide insights into root nodulation and disease resistance.</title>
        <authorList>
            <person name="Yuan L."/>
        </authorList>
    </citation>
    <scope>NUCLEOTIDE SEQUENCE [LARGE SCALE GENOMIC DNA]</scope>
    <source>
        <strain evidence="1">LY-2023</strain>
        <tissue evidence="1">Leaf</tissue>
    </source>
</reference>
<organism evidence="1 2">
    <name type="scientific">Clitoria ternatea</name>
    <name type="common">Butterfly pea</name>
    <dbReference type="NCBI Taxonomy" id="43366"/>
    <lineage>
        <taxon>Eukaryota</taxon>
        <taxon>Viridiplantae</taxon>
        <taxon>Streptophyta</taxon>
        <taxon>Embryophyta</taxon>
        <taxon>Tracheophyta</taxon>
        <taxon>Spermatophyta</taxon>
        <taxon>Magnoliopsida</taxon>
        <taxon>eudicotyledons</taxon>
        <taxon>Gunneridae</taxon>
        <taxon>Pentapetalae</taxon>
        <taxon>rosids</taxon>
        <taxon>fabids</taxon>
        <taxon>Fabales</taxon>
        <taxon>Fabaceae</taxon>
        <taxon>Papilionoideae</taxon>
        <taxon>50 kb inversion clade</taxon>
        <taxon>NPAAA clade</taxon>
        <taxon>indigoferoid/millettioid clade</taxon>
        <taxon>Phaseoleae</taxon>
        <taxon>Clitoria</taxon>
    </lineage>
</organism>
<comment type="caution">
    <text evidence="1">The sequence shown here is derived from an EMBL/GenBank/DDBJ whole genome shotgun (WGS) entry which is preliminary data.</text>
</comment>
<dbReference type="EMBL" id="JAYKXN010000003">
    <property type="protein sequence ID" value="KAK7303289.1"/>
    <property type="molecule type" value="Genomic_DNA"/>
</dbReference>
<keyword evidence="2" id="KW-1185">Reference proteome</keyword>
<evidence type="ECO:0000313" key="1">
    <source>
        <dbReference type="EMBL" id="KAK7303289.1"/>
    </source>
</evidence>
<accession>A0AAN9PMF5</accession>
<evidence type="ECO:0000313" key="2">
    <source>
        <dbReference type="Proteomes" id="UP001359559"/>
    </source>
</evidence>
<dbReference type="Proteomes" id="UP001359559">
    <property type="component" value="Unassembled WGS sequence"/>
</dbReference>
<dbReference type="AlphaFoldDB" id="A0AAN9PMF5"/>
<sequence>MYTDSVWPELVLISQLWTLWFLYEFVCAKLSSSIKTGEVSLNAFCNRTGMCIWPDMLCFWIASSKTERFALRLH</sequence>
<proteinExistence type="predicted"/>